<name>A0A3T1CHK0_9SPHN</name>
<evidence type="ECO:0000256" key="3">
    <source>
        <dbReference type="ARBA" id="ARBA00022898"/>
    </source>
</evidence>
<proteinExistence type="predicted"/>
<reference evidence="5 6" key="1">
    <citation type="submission" date="2019-01" db="EMBL/GenBank/DDBJ databases">
        <title>Complete genome sequence of Erythrobacter flavus KJ5.</title>
        <authorList>
            <person name="Kanesaki Y."/>
            <person name="Brotosudarmo T."/>
            <person name="Moriuchi R."/>
            <person name="Awai K."/>
        </authorList>
    </citation>
    <scope>NUCLEOTIDE SEQUENCE [LARGE SCALE GENOMIC DNA]</scope>
    <source>
        <strain evidence="5 6">KJ5</strain>
    </source>
</reference>
<dbReference type="GO" id="GO:0030170">
    <property type="term" value="F:pyridoxal phosphate binding"/>
    <property type="evidence" value="ECO:0007669"/>
    <property type="project" value="InterPro"/>
</dbReference>
<comment type="cofactor">
    <cofactor evidence="1">
        <name>pyridoxal 5'-phosphate</name>
        <dbReference type="ChEBI" id="CHEBI:597326"/>
    </cofactor>
</comment>
<dbReference type="Pfam" id="PF00155">
    <property type="entry name" value="Aminotran_1_2"/>
    <property type="match status" value="1"/>
</dbReference>
<evidence type="ECO:0000256" key="2">
    <source>
        <dbReference type="ARBA" id="ARBA00022679"/>
    </source>
</evidence>
<evidence type="ECO:0000313" key="6">
    <source>
        <dbReference type="Proteomes" id="UP000290057"/>
    </source>
</evidence>
<dbReference type="InterPro" id="IPR015421">
    <property type="entry name" value="PyrdxlP-dep_Trfase_major"/>
</dbReference>
<dbReference type="InterPro" id="IPR050087">
    <property type="entry name" value="AON_synthase_class-II"/>
</dbReference>
<dbReference type="GO" id="GO:0008710">
    <property type="term" value="F:8-amino-7-oxononanoate synthase activity"/>
    <property type="evidence" value="ECO:0007669"/>
    <property type="project" value="TreeGrafter"/>
</dbReference>
<dbReference type="InterPro" id="IPR004839">
    <property type="entry name" value="Aminotransferase_I/II_large"/>
</dbReference>
<accession>A0A3T1CHK0</accession>
<dbReference type="InterPro" id="IPR015422">
    <property type="entry name" value="PyrdxlP-dep_Trfase_small"/>
</dbReference>
<dbReference type="Proteomes" id="UP000290057">
    <property type="component" value="Chromosome"/>
</dbReference>
<evidence type="ECO:0000313" key="5">
    <source>
        <dbReference type="EMBL" id="BBI20358.1"/>
    </source>
</evidence>
<dbReference type="InterPro" id="IPR015424">
    <property type="entry name" value="PyrdxlP-dep_Trfase"/>
</dbReference>
<dbReference type="EMBL" id="AP019389">
    <property type="protein sequence ID" value="BBI20358.1"/>
    <property type="molecule type" value="Genomic_DNA"/>
</dbReference>
<dbReference type="AlphaFoldDB" id="A0A3T1CHK0"/>
<evidence type="ECO:0000256" key="1">
    <source>
        <dbReference type="ARBA" id="ARBA00001933"/>
    </source>
</evidence>
<evidence type="ECO:0000259" key="4">
    <source>
        <dbReference type="Pfam" id="PF00155"/>
    </source>
</evidence>
<dbReference type="SUPFAM" id="SSF53383">
    <property type="entry name" value="PLP-dependent transferases"/>
    <property type="match status" value="1"/>
</dbReference>
<dbReference type="GO" id="GO:0009102">
    <property type="term" value="P:biotin biosynthetic process"/>
    <property type="evidence" value="ECO:0007669"/>
    <property type="project" value="TreeGrafter"/>
</dbReference>
<feature type="domain" description="Aminotransferase class I/classII large" evidence="4">
    <location>
        <begin position="43"/>
        <end position="369"/>
    </location>
</feature>
<dbReference type="Gene3D" id="3.40.640.10">
    <property type="entry name" value="Type I PLP-dependent aspartate aminotransferase-like (Major domain)"/>
    <property type="match status" value="1"/>
</dbReference>
<keyword evidence="6" id="KW-1185">Reference proteome</keyword>
<protein>
    <submittedName>
        <fullName evidence="5">8-amino-7-oxononanoate synthase</fullName>
    </submittedName>
</protein>
<keyword evidence="3" id="KW-0663">Pyridoxal phosphate</keyword>
<gene>
    <name evidence="5" type="primary">bioF</name>
    <name evidence="5" type="ORF">EKJ_12050</name>
</gene>
<dbReference type="PANTHER" id="PTHR13693">
    <property type="entry name" value="CLASS II AMINOTRANSFERASE/8-AMINO-7-OXONONANOATE SYNTHASE"/>
    <property type="match status" value="1"/>
</dbReference>
<dbReference type="Gene3D" id="3.90.1150.10">
    <property type="entry name" value="Aspartate Aminotransferase, domain 1"/>
    <property type="match status" value="1"/>
</dbReference>
<keyword evidence="2" id="KW-0808">Transferase</keyword>
<sequence>MGSWRAMNFPAAQPHPLAAQQADLAALAERSRQRFLSRAQGADFSSNDYLALAGDPRLGRAITDALARGVPVGAGGSRLLRGNHEEHELLESEAAGFFGCESALFLANGYTANSALLATLPQRGDAIFHDALVHASAHEGMRLTLADRIAVAHNDADAFADALRRWRAGNPRGTGWIAVESLYSMDGDRAPLAELARIADRYGAVLLADDAHATGVFGAGGRGLAAELDGRENAIVLRTCGKALGAEGALLCGPRIMRDHLVNRARSFIFSTAPSPLMAACVREALRVLDDEPERRARLADLIAYAEEALGPLGVTRSGSQIMPLVVGEDARTMALAHRLREAGFDIRGIRPPTVPAGTSRLRISLTLNIGKPQIDALATTLSEFLA</sequence>
<dbReference type="PANTHER" id="PTHR13693:SF100">
    <property type="entry name" value="8-AMINO-7-OXONONANOATE SYNTHASE"/>
    <property type="match status" value="1"/>
</dbReference>
<organism evidence="5 6">
    <name type="scientific">Qipengyuania flava</name>
    <dbReference type="NCBI Taxonomy" id="192812"/>
    <lineage>
        <taxon>Bacteria</taxon>
        <taxon>Pseudomonadati</taxon>
        <taxon>Pseudomonadota</taxon>
        <taxon>Alphaproteobacteria</taxon>
        <taxon>Sphingomonadales</taxon>
        <taxon>Erythrobacteraceae</taxon>
        <taxon>Qipengyuania</taxon>
    </lineage>
</organism>